<feature type="signal peptide" evidence="1">
    <location>
        <begin position="1"/>
        <end position="23"/>
    </location>
</feature>
<keyword evidence="1" id="KW-0732">Signal</keyword>
<gene>
    <name evidence="3" type="ORF">FYK55_20615</name>
</gene>
<evidence type="ECO:0000313" key="3">
    <source>
        <dbReference type="EMBL" id="KAA5540420.1"/>
    </source>
</evidence>
<evidence type="ECO:0000259" key="2">
    <source>
        <dbReference type="Pfam" id="PF07596"/>
    </source>
</evidence>
<dbReference type="Proteomes" id="UP000324479">
    <property type="component" value="Unassembled WGS sequence"/>
</dbReference>
<protein>
    <submittedName>
        <fullName evidence="3">DUF1559 domain-containing protein</fullName>
    </submittedName>
</protein>
<dbReference type="PANTHER" id="PTHR30093:SF2">
    <property type="entry name" value="TYPE II SECRETION SYSTEM PROTEIN H"/>
    <property type="match status" value="1"/>
</dbReference>
<feature type="chain" id="PRO_5024285316" evidence="1">
    <location>
        <begin position="24"/>
        <end position="565"/>
    </location>
</feature>
<dbReference type="EMBL" id="VWOX01000013">
    <property type="protein sequence ID" value="KAA5540420.1"/>
    <property type="molecule type" value="Genomic_DNA"/>
</dbReference>
<name>A0A5M6D1A0_9BACT</name>
<proteinExistence type="predicted"/>
<dbReference type="InterPro" id="IPR011453">
    <property type="entry name" value="DUF1559"/>
</dbReference>
<comment type="caution">
    <text evidence="3">The sequence shown here is derived from an EMBL/GenBank/DDBJ whole genome shotgun (WGS) entry which is preliminary data.</text>
</comment>
<feature type="domain" description="DUF1559" evidence="2">
    <location>
        <begin position="368"/>
        <end position="441"/>
    </location>
</feature>
<organism evidence="3 4">
    <name type="scientific">Roseiconus nitratireducens</name>
    <dbReference type="NCBI Taxonomy" id="2605748"/>
    <lineage>
        <taxon>Bacteria</taxon>
        <taxon>Pseudomonadati</taxon>
        <taxon>Planctomycetota</taxon>
        <taxon>Planctomycetia</taxon>
        <taxon>Pirellulales</taxon>
        <taxon>Pirellulaceae</taxon>
        <taxon>Roseiconus</taxon>
    </lineage>
</organism>
<sequence>MRTSCTLLLLMALLTGFPAGVFPAPTQIAQAQDPSAEDAGRAKDVQPDRGLMQAHYIPDDALAVVVVSPGQWLESPLLELFPTATFRVQMIEQFGIDLWALREIRAVILLDPVMGTPQVGVVIRSDSDVDFPKLLSALNAYEEPTQVGDYEAHLIDGPEETVLSLIDDQTVFVGLSTCLPAIVEAGPKGTGPLPTFVNQLQRSPGVTAALTLEPIRPMLTAAAGQLSPELAPPLQPVTRLPELTETILARANWEGDRGKFELTLVGGNERDAQRIERILGETLVAARDLLVAELQRSMATSNQSPAMREAVQQDANRIADRVIERLSPDRDQNQVALRVESPAVALASGLAAIDLLPMMRGLDFSVGRMNVSNNMKQVMLGMHNYHSAYKRLPPSAITDDEGKPLLSWRVAILPFVEEQALYEQFHLDEPWDSEHNLPLSKKLPAVYRVGGVRLPPGHTCIQAVVGKEMGMKPLERTAFRDFLDGLSNSLLIVQTNTDSAVPWSKPDDVAIDLEKPLEHFIQEGKPGFHVGLGDGAVIFLTKSIDPGLFKALLTRAGRETIDQRF</sequence>
<evidence type="ECO:0000256" key="1">
    <source>
        <dbReference type="SAM" id="SignalP"/>
    </source>
</evidence>
<accession>A0A5M6D1A0</accession>
<dbReference type="AlphaFoldDB" id="A0A5M6D1A0"/>
<reference evidence="3 4" key="1">
    <citation type="submission" date="2019-08" db="EMBL/GenBank/DDBJ databases">
        <authorList>
            <person name="Dhanesh K."/>
            <person name="Kumar G."/>
            <person name="Sasikala C."/>
            <person name="Venkata Ramana C."/>
        </authorList>
    </citation>
    <scope>NUCLEOTIDE SEQUENCE [LARGE SCALE GENOMIC DNA]</scope>
    <source>
        <strain evidence="3 4">JC645</strain>
    </source>
</reference>
<dbReference type="PANTHER" id="PTHR30093">
    <property type="entry name" value="GENERAL SECRETION PATHWAY PROTEIN G"/>
    <property type="match status" value="1"/>
</dbReference>
<dbReference type="Pfam" id="PF07596">
    <property type="entry name" value="SBP_bac_10"/>
    <property type="match status" value="1"/>
</dbReference>
<evidence type="ECO:0000313" key="4">
    <source>
        <dbReference type="Proteomes" id="UP000324479"/>
    </source>
</evidence>
<keyword evidence="4" id="KW-1185">Reference proteome</keyword>
<dbReference type="RefSeq" id="WP_150078373.1">
    <property type="nucleotide sequence ID" value="NZ_VWOX01000013.1"/>
</dbReference>